<keyword evidence="3" id="KW-1185">Reference proteome</keyword>
<dbReference type="STRING" id="497964.CfE428DRAFT_2749"/>
<reference evidence="2 3" key="1">
    <citation type="journal article" date="2011" name="J. Bacteriol.">
        <title>Genome sequence of Chthoniobacter flavus Ellin428, an aerobic heterotrophic soil bacterium.</title>
        <authorList>
            <person name="Kant R."/>
            <person name="van Passel M.W."/>
            <person name="Palva A."/>
            <person name="Lucas S."/>
            <person name="Lapidus A."/>
            <person name="Glavina Del Rio T."/>
            <person name="Dalin E."/>
            <person name="Tice H."/>
            <person name="Bruce D."/>
            <person name="Goodwin L."/>
            <person name="Pitluck S."/>
            <person name="Larimer F.W."/>
            <person name="Land M.L."/>
            <person name="Hauser L."/>
            <person name="Sangwan P."/>
            <person name="de Vos W.M."/>
            <person name="Janssen P.H."/>
            <person name="Smidt H."/>
        </authorList>
    </citation>
    <scope>NUCLEOTIDE SEQUENCE [LARGE SCALE GENOMIC DNA]</scope>
    <source>
        <strain evidence="2 3">Ellin428</strain>
    </source>
</reference>
<dbReference type="AlphaFoldDB" id="B4D1G1"/>
<dbReference type="SUPFAM" id="SSF48239">
    <property type="entry name" value="Terpenoid cyclases/Protein prenyltransferases"/>
    <property type="match status" value="1"/>
</dbReference>
<proteinExistence type="predicted"/>
<organism evidence="2 3">
    <name type="scientific">Chthoniobacter flavus Ellin428</name>
    <dbReference type="NCBI Taxonomy" id="497964"/>
    <lineage>
        <taxon>Bacteria</taxon>
        <taxon>Pseudomonadati</taxon>
        <taxon>Verrucomicrobiota</taxon>
        <taxon>Spartobacteria</taxon>
        <taxon>Chthoniobacterales</taxon>
        <taxon>Chthoniobacteraceae</taxon>
        <taxon>Chthoniobacter</taxon>
    </lineage>
</organism>
<dbReference type="Gene3D" id="1.50.10.20">
    <property type="match status" value="2"/>
</dbReference>
<sequence length="333" mass="36082" precursor="true">MANRVLSLGLSVALLTALPLQAQDLNVYRGTQVSPQIERVYEHGLQYLVTSQEEDGSFPGNYGREPATAALAMLAMFAHGDDPNYGPYAKSIKRCVEYLLKSTDAGTGYIGNSMYNHGFSTLALAEAYGAVQDERIGPAVKKAIDLILTSQEKNRFKAWRYSPDSKDADSTVSGACFVALIAARNAGLRVPDNAIDDALKFYTDCQQPGTGSIGYTPGSGANGTATTAIGVAVYAYARKKDQPTFVKALSALKKSEDENGGGYPFYGEYYESQALFQSDVKAWEAWNDKRVQKLADSQNEDGSWDASLGAPLSTAFGLLSIALSYRYLPIYER</sequence>
<evidence type="ECO:0000256" key="1">
    <source>
        <dbReference type="SAM" id="SignalP"/>
    </source>
</evidence>
<name>B4D1G1_9BACT</name>
<dbReference type="Proteomes" id="UP000005824">
    <property type="component" value="Unassembled WGS sequence"/>
</dbReference>
<accession>B4D1G1</accession>
<feature type="chain" id="PRO_5002800396" evidence="1">
    <location>
        <begin position="23"/>
        <end position="333"/>
    </location>
</feature>
<protein>
    <submittedName>
        <fullName evidence="2">Squalene-hopene cyclase-like protein</fullName>
    </submittedName>
</protein>
<evidence type="ECO:0000313" key="3">
    <source>
        <dbReference type="Proteomes" id="UP000005824"/>
    </source>
</evidence>
<dbReference type="eggNOG" id="COG1657">
    <property type="taxonomic scope" value="Bacteria"/>
</dbReference>
<dbReference type="InParanoid" id="B4D1G1"/>
<keyword evidence="1" id="KW-0732">Signal</keyword>
<dbReference type="EMBL" id="ABVL01000007">
    <property type="protein sequence ID" value="EDY19573.1"/>
    <property type="molecule type" value="Genomic_DNA"/>
</dbReference>
<dbReference type="InterPro" id="IPR046255">
    <property type="entry name" value="DUF6288"/>
</dbReference>
<comment type="caution">
    <text evidence="2">The sequence shown here is derived from an EMBL/GenBank/DDBJ whole genome shotgun (WGS) entry which is preliminary data.</text>
</comment>
<dbReference type="CDD" id="cd00688">
    <property type="entry name" value="ISOPREN_C2_like"/>
    <property type="match status" value="1"/>
</dbReference>
<gene>
    <name evidence="2" type="ORF">CfE428DRAFT_2749</name>
</gene>
<evidence type="ECO:0000313" key="2">
    <source>
        <dbReference type="EMBL" id="EDY19573.1"/>
    </source>
</evidence>
<feature type="signal peptide" evidence="1">
    <location>
        <begin position="1"/>
        <end position="22"/>
    </location>
</feature>
<dbReference type="InterPro" id="IPR008930">
    <property type="entry name" value="Terpenoid_cyclase/PrenylTrfase"/>
</dbReference>
<dbReference type="Pfam" id="PF19805">
    <property type="entry name" value="DUF6288"/>
    <property type="match status" value="1"/>
</dbReference>